<dbReference type="AlphaFoldDB" id="A0A0L7REV4"/>
<dbReference type="Proteomes" id="UP000053825">
    <property type="component" value="Unassembled WGS sequence"/>
</dbReference>
<reference evidence="1 2" key="1">
    <citation type="submission" date="2015-07" db="EMBL/GenBank/DDBJ databases">
        <title>The genome of Habropoda laboriosa.</title>
        <authorList>
            <person name="Pan H."/>
            <person name="Kapheim K."/>
        </authorList>
    </citation>
    <scope>NUCLEOTIDE SEQUENCE [LARGE SCALE GENOMIC DNA]</scope>
    <source>
        <strain evidence="1">0110345459</strain>
    </source>
</reference>
<name>A0A0L7REV4_9HYME</name>
<proteinExistence type="predicted"/>
<accession>A0A0L7REV4</accession>
<evidence type="ECO:0000313" key="1">
    <source>
        <dbReference type="EMBL" id="KOC69507.1"/>
    </source>
</evidence>
<organism evidence="1 2">
    <name type="scientific">Habropoda laboriosa</name>
    <dbReference type="NCBI Taxonomy" id="597456"/>
    <lineage>
        <taxon>Eukaryota</taxon>
        <taxon>Metazoa</taxon>
        <taxon>Ecdysozoa</taxon>
        <taxon>Arthropoda</taxon>
        <taxon>Hexapoda</taxon>
        <taxon>Insecta</taxon>
        <taxon>Pterygota</taxon>
        <taxon>Neoptera</taxon>
        <taxon>Endopterygota</taxon>
        <taxon>Hymenoptera</taxon>
        <taxon>Apocrita</taxon>
        <taxon>Aculeata</taxon>
        <taxon>Apoidea</taxon>
        <taxon>Anthophila</taxon>
        <taxon>Apidae</taxon>
        <taxon>Habropoda</taxon>
    </lineage>
</organism>
<dbReference type="EMBL" id="KQ414606">
    <property type="protein sequence ID" value="KOC69507.1"/>
    <property type="molecule type" value="Genomic_DNA"/>
</dbReference>
<keyword evidence="2" id="KW-1185">Reference proteome</keyword>
<evidence type="ECO:0000313" key="2">
    <source>
        <dbReference type="Proteomes" id="UP000053825"/>
    </source>
</evidence>
<sequence>MDNRNSSEVIDRSPRAGANSWVVCKEAMRISRSTQNTGNFFDPSSFREYLPDLNDLDGLVNRSARGIIAAGGFPWESTKQRGATIGGPENSSGGGLMNFTQIRMSCKVVYFGLFGVRLIPKLRTDSRRMAKISLGRTDGYSGLVFATRQEAQAKP</sequence>
<gene>
    <name evidence="1" type="ORF">WH47_05450</name>
</gene>
<protein>
    <submittedName>
        <fullName evidence="1">Uncharacterized protein</fullName>
    </submittedName>
</protein>